<evidence type="ECO:0000256" key="3">
    <source>
        <dbReference type="ARBA" id="ARBA00022692"/>
    </source>
</evidence>
<dbReference type="PANTHER" id="PTHR43385:SF1">
    <property type="entry name" value="RIBOFLAVIN TRANSPORTER RIBJ"/>
    <property type="match status" value="1"/>
</dbReference>
<protein>
    <submittedName>
        <fullName evidence="8">Predicted arabinose efflux permease, MFS family</fullName>
    </submittedName>
</protein>
<organism evidence="8 9">
    <name type="scientific">Arthrobacter subterraneus</name>
    <dbReference type="NCBI Taxonomy" id="335973"/>
    <lineage>
        <taxon>Bacteria</taxon>
        <taxon>Bacillati</taxon>
        <taxon>Actinomycetota</taxon>
        <taxon>Actinomycetes</taxon>
        <taxon>Micrococcales</taxon>
        <taxon>Micrococcaceae</taxon>
        <taxon>Arthrobacter</taxon>
    </lineage>
</organism>
<keyword evidence="5 6" id="KW-0472">Membrane</keyword>
<dbReference type="Proteomes" id="UP000199258">
    <property type="component" value="Unassembled WGS sequence"/>
</dbReference>
<feature type="transmembrane region" description="Helical" evidence="6">
    <location>
        <begin position="115"/>
        <end position="137"/>
    </location>
</feature>
<dbReference type="Pfam" id="PF07690">
    <property type="entry name" value="MFS_1"/>
    <property type="match status" value="1"/>
</dbReference>
<dbReference type="AlphaFoldDB" id="A0A1G8EQA0"/>
<feature type="transmembrane region" description="Helical" evidence="6">
    <location>
        <begin position="263"/>
        <end position="282"/>
    </location>
</feature>
<accession>A0A1G8EQA0</accession>
<sequence length="413" mass="43024">MSIIGTFGRWFGRGKRDVSLRTVLVVLCLTEITSWGILFYAFPVLAGQISTSTGWSLPVVNGAFSTGLICSALTGLLVGRILDRRGPRSVMTVGSLLAAPALCLVAAAGTLPVFFGGWILSGIAMGMVLYPPAFAAVTRWWTDGRTRALTVLTIVGGLASTVFAPLTALLSAAAGWRGTYLILAAALFVITVPAHFFGLRRPWEPHRDPAGTQVTKPAPPAEIVRSLPFIALVAAVSLAALASFAAVVNLVPLLTERGIDRTLAATALGIGGIGQVLGRLGYGAFEQLPLRLRTVIVLSATTLTTALLGLTETLTAAILIALAAGVARGIFTLLHATAITDRWGSAHYGRLTALVAFPITLATALGPWAGAGLAAAFGSYSRAFLILAALNALAILLAYYSVPASAPRLKRRT</sequence>
<evidence type="ECO:0000256" key="5">
    <source>
        <dbReference type="ARBA" id="ARBA00023136"/>
    </source>
</evidence>
<comment type="subcellular location">
    <subcellularLocation>
        <location evidence="1">Cell membrane</location>
        <topology evidence="1">Multi-pass membrane protein</topology>
    </subcellularLocation>
</comment>
<feature type="transmembrane region" description="Helical" evidence="6">
    <location>
        <begin position="20"/>
        <end position="42"/>
    </location>
</feature>
<dbReference type="InterPro" id="IPR052983">
    <property type="entry name" value="MFS_Riboflavin_Transporter"/>
</dbReference>
<keyword evidence="9" id="KW-1185">Reference proteome</keyword>
<dbReference type="InterPro" id="IPR011701">
    <property type="entry name" value="MFS"/>
</dbReference>
<evidence type="ECO:0000313" key="8">
    <source>
        <dbReference type="EMBL" id="SDH72012.1"/>
    </source>
</evidence>
<feature type="transmembrane region" description="Helical" evidence="6">
    <location>
        <begin position="89"/>
        <end position="109"/>
    </location>
</feature>
<feature type="transmembrane region" description="Helical" evidence="6">
    <location>
        <begin position="351"/>
        <end position="377"/>
    </location>
</feature>
<keyword evidence="4 6" id="KW-1133">Transmembrane helix</keyword>
<gene>
    <name evidence="8" type="ORF">SAMN04488693_102209</name>
</gene>
<dbReference type="STRING" id="335973.SAMN04488693_102209"/>
<keyword evidence="2" id="KW-0813">Transport</keyword>
<evidence type="ECO:0000256" key="6">
    <source>
        <dbReference type="SAM" id="Phobius"/>
    </source>
</evidence>
<feature type="transmembrane region" description="Helical" evidence="6">
    <location>
        <begin position="383"/>
        <end position="402"/>
    </location>
</feature>
<dbReference type="Gene3D" id="1.20.1250.20">
    <property type="entry name" value="MFS general substrate transporter like domains"/>
    <property type="match status" value="1"/>
</dbReference>
<dbReference type="InterPro" id="IPR020846">
    <property type="entry name" value="MFS_dom"/>
</dbReference>
<dbReference type="GO" id="GO:0005886">
    <property type="term" value="C:plasma membrane"/>
    <property type="evidence" value="ECO:0007669"/>
    <property type="project" value="UniProtKB-SubCell"/>
</dbReference>
<feature type="domain" description="Major facilitator superfamily (MFS) profile" evidence="7">
    <location>
        <begin position="20"/>
        <end position="406"/>
    </location>
</feature>
<feature type="transmembrane region" description="Helical" evidence="6">
    <location>
        <begin position="317"/>
        <end position="339"/>
    </location>
</feature>
<dbReference type="PANTHER" id="PTHR43385">
    <property type="entry name" value="RIBOFLAVIN TRANSPORTER RIBJ"/>
    <property type="match status" value="1"/>
</dbReference>
<evidence type="ECO:0000256" key="1">
    <source>
        <dbReference type="ARBA" id="ARBA00004651"/>
    </source>
</evidence>
<evidence type="ECO:0000256" key="4">
    <source>
        <dbReference type="ARBA" id="ARBA00022989"/>
    </source>
</evidence>
<keyword evidence="3 6" id="KW-0812">Transmembrane</keyword>
<dbReference type="SUPFAM" id="SSF103473">
    <property type="entry name" value="MFS general substrate transporter"/>
    <property type="match status" value="1"/>
</dbReference>
<proteinExistence type="predicted"/>
<dbReference type="PROSITE" id="PS50850">
    <property type="entry name" value="MFS"/>
    <property type="match status" value="1"/>
</dbReference>
<dbReference type="InterPro" id="IPR036259">
    <property type="entry name" value="MFS_trans_sf"/>
</dbReference>
<feature type="transmembrane region" description="Helical" evidence="6">
    <location>
        <begin position="149"/>
        <end position="174"/>
    </location>
</feature>
<dbReference type="EMBL" id="FNDT01000002">
    <property type="protein sequence ID" value="SDH72012.1"/>
    <property type="molecule type" value="Genomic_DNA"/>
</dbReference>
<evidence type="ECO:0000259" key="7">
    <source>
        <dbReference type="PROSITE" id="PS50850"/>
    </source>
</evidence>
<feature type="transmembrane region" description="Helical" evidence="6">
    <location>
        <begin position="180"/>
        <end position="199"/>
    </location>
</feature>
<feature type="transmembrane region" description="Helical" evidence="6">
    <location>
        <begin position="294"/>
        <end position="311"/>
    </location>
</feature>
<evidence type="ECO:0000313" key="9">
    <source>
        <dbReference type="Proteomes" id="UP000199258"/>
    </source>
</evidence>
<feature type="transmembrane region" description="Helical" evidence="6">
    <location>
        <begin position="62"/>
        <end position="82"/>
    </location>
</feature>
<dbReference type="OrthoDB" id="7200137at2"/>
<name>A0A1G8EQA0_9MICC</name>
<dbReference type="RefSeq" id="WP_090584669.1">
    <property type="nucleotide sequence ID" value="NZ_FNDT01000002.1"/>
</dbReference>
<dbReference type="GO" id="GO:0022857">
    <property type="term" value="F:transmembrane transporter activity"/>
    <property type="evidence" value="ECO:0007669"/>
    <property type="project" value="InterPro"/>
</dbReference>
<feature type="transmembrane region" description="Helical" evidence="6">
    <location>
        <begin position="229"/>
        <end position="251"/>
    </location>
</feature>
<evidence type="ECO:0000256" key="2">
    <source>
        <dbReference type="ARBA" id="ARBA00022448"/>
    </source>
</evidence>
<reference evidence="8 9" key="1">
    <citation type="submission" date="2016-10" db="EMBL/GenBank/DDBJ databases">
        <authorList>
            <person name="de Groot N.N."/>
        </authorList>
    </citation>
    <scope>NUCLEOTIDE SEQUENCE [LARGE SCALE GENOMIC DNA]</scope>
    <source>
        <strain evidence="8 9">NP_1H</strain>
    </source>
</reference>